<protein>
    <submittedName>
        <fullName evidence="1">Uncharacterized protein</fullName>
    </submittedName>
</protein>
<reference evidence="2" key="1">
    <citation type="submission" date="2017-09" db="EMBL/GenBank/DDBJ databases">
        <title>Depth-based differentiation of microbial function through sediment-hosted aquifers and enrichment of novel symbionts in the deep terrestrial subsurface.</title>
        <authorList>
            <person name="Probst A.J."/>
            <person name="Ladd B."/>
            <person name="Jarett J.K."/>
            <person name="Geller-Mcgrath D.E."/>
            <person name="Sieber C.M.K."/>
            <person name="Emerson J.B."/>
            <person name="Anantharaman K."/>
            <person name="Thomas B.C."/>
            <person name="Malmstrom R."/>
            <person name="Stieglmeier M."/>
            <person name="Klingl A."/>
            <person name="Woyke T."/>
            <person name="Ryan C.M."/>
            <person name="Banfield J.F."/>
        </authorList>
    </citation>
    <scope>NUCLEOTIDE SEQUENCE [LARGE SCALE GENOMIC DNA]</scope>
</reference>
<organism evidence="1 2">
    <name type="scientific">candidate division WWE3 bacterium CG_4_10_14_0_2_um_filter_42_8</name>
    <dbReference type="NCBI Taxonomy" id="1975074"/>
    <lineage>
        <taxon>Bacteria</taxon>
        <taxon>Katanobacteria</taxon>
    </lineage>
</organism>
<gene>
    <name evidence="1" type="ORF">COY34_02640</name>
</gene>
<sequence length="66" mass="7598">MSMAAGFWLFTENKRSLLYRGETSNAREHGNLKVSATRWELNGGRALLFAEIWYTKSARICETSRL</sequence>
<accession>A0A2M7TBR1</accession>
<proteinExistence type="predicted"/>
<name>A0A2M7TBR1_UNCKA</name>
<dbReference type="AlphaFoldDB" id="A0A2M7TBR1"/>
<evidence type="ECO:0000313" key="1">
    <source>
        <dbReference type="EMBL" id="PIZ42565.1"/>
    </source>
</evidence>
<evidence type="ECO:0000313" key="2">
    <source>
        <dbReference type="Proteomes" id="UP000230970"/>
    </source>
</evidence>
<comment type="caution">
    <text evidence="1">The sequence shown here is derived from an EMBL/GenBank/DDBJ whole genome shotgun (WGS) entry which is preliminary data.</text>
</comment>
<dbReference type="Proteomes" id="UP000230970">
    <property type="component" value="Unassembled WGS sequence"/>
</dbReference>
<dbReference type="EMBL" id="PFNJ01000063">
    <property type="protein sequence ID" value="PIZ42565.1"/>
    <property type="molecule type" value="Genomic_DNA"/>
</dbReference>